<proteinExistence type="inferred from homology"/>
<feature type="transmembrane region" description="Helical" evidence="5">
    <location>
        <begin position="68"/>
        <end position="89"/>
    </location>
</feature>
<dbReference type="Pfam" id="PF01061">
    <property type="entry name" value="ABC2_membrane"/>
    <property type="match status" value="1"/>
</dbReference>
<dbReference type="InterPro" id="IPR013525">
    <property type="entry name" value="ABC2_TM"/>
</dbReference>
<reference evidence="7" key="1">
    <citation type="submission" date="2020-06" db="EMBL/GenBank/DDBJ databases">
        <title>Insight into the genomes of haloalkaliphilic bacilli from Kenyan soda lakes.</title>
        <authorList>
            <person name="Mwirichia R."/>
            <person name="Villamizar G.C."/>
            <person name="Poehlein A."/>
            <person name="Mugweru J."/>
            <person name="Kipnyargis A."/>
            <person name="Kiplimo D."/>
            <person name="Orwa P."/>
            <person name="Daniel R."/>
        </authorList>
    </citation>
    <scope>NUCLEOTIDE SEQUENCE</scope>
    <source>
        <strain evidence="7">B1096_S55</strain>
    </source>
</reference>
<evidence type="ECO:0000256" key="5">
    <source>
        <dbReference type="RuleBase" id="RU361157"/>
    </source>
</evidence>
<keyword evidence="5" id="KW-0813">Transport</keyword>
<dbReference type="GO" id="GO:0005886">
    <property type="term" value="C:plasma membrane"/>
    <property type="evidence" value="ECO:0007669"/>
    <property type="project" value="UniProtKB-SubCell"/>
</dbReference>
<gene>
    <name evidence="7" type="ORF">HXA33_04370</name>
</gene>
<evidence type="ECO:0000256" key="3">
    <source>
        <dbReference type="ARBA" id="ARBA00022989"/>
    </source>
</evidence>
<dbReference type="AlphaFoldDB" id="A0A9Q4B0J0"/>
<keyword evidence="2 5" id="KW-0812">Transmembrane</keyword>
<dbReference type="InterPro" id="IPR051784">
    <property type="entry name" value="Nod_factor_ABC_transporter"/>
</dbReference>
<name>A0A9Q4B0J0_SALAG</name>
<dbReference type="InterPro" id="IPR047817">
    <property type="entry name" value="ABC2_TM_bact-type"/>
</dbReference>
<dbReference type="Proteomes" id="UP001057753">
    <property type="component" value="Unassembled WGS sequence"/>
</dbReference>
<feature type="transmembrane region" description="Helical" evidence="5">
    <location>
        <begin position="150"/>
        <end position="172"/>
    </location>
</feature>
<protein>
    <recommendedName>
        <fullName evidence="5">Transport permease protein</fullName>
    </recommendedName>
</protein>
<comment type="similarity">
    <text evidence="5">Belongs to the ABC-2 integral membrane protein family.</text>
</comment>
<dbReference type="PANTHER" id="PTHR43229:SF3">
    <property type="entry name" value="ABC-TYPE MULTIDRUG TRANSPORT SYSTEM, PERMEASE COMPONENT"/>
    <property type="match status" value="1"/>
</dbReference>
<comment type="caution">
    <text evidence="7">The sequence shown here is derived from an EMBL/GenBank/DDBJ whole genome shotgun (WGS) entry which is preliminary data.</text>
</comment>
<dbReference type="GO" id="GO:0140359">
    <property type="term" value="F:ABC-type transporter activity"/>
    <property type="evidence" value="ECO:0007669"/>
    <property type="project" value="InterPro"/>
</dbReference>
<dbReference type="RefSeq" id="WP_257820507.1">
    <property type="nucleotide sequence ID" value="NZ_JABXYM010000001.1"/>
</dbReference>
<dbReference type="PROSITE" id="PS51012">
    <property type="entry name" value="ABC_TM2"/>
    <property type="match status" value="1"/>
</dbReference>
<evidence type="ECO:0000313" key="8">
    <source>
        <dbReference type="Proteomes" id="UP001057753"/>
    </source>
</evidence>
<organism evidence="7 8">
    <name type="scientific">Salipaludibacillus agaradhaerens</name>
    <name type="common">Bacillus agaradhaerens</name>
    <dbReference type="NCBI Taxonomy" id="76935"/>
    <lineage>
        <taxon>Bacteria</taxon>
        <taxon>Bacillati</taxon>
        <taxon>Bacillota</taxon>
        <taxon>Bacilli</taxon>
        <taxon>Bacillales</taxon>
        <taxon>Bacillaceae</taxon>
    </lineage>
</organism>
<dbReference type="EMBL" id="JABXYM010000001">
    <property type="protein sequence ID" value="MCR6095770.1"/>
    <property type="molecule type" value="Genomic_DNA"/>
</dbReference>
<keyword evidence="8" id="KW-1185">Reference proteome</keyword>
<evidence type="ECO:0000313" key="7">
    <source>
        <dbReference type="EMBL" id="MCR6095770.1"/>
    </source>
</evidence>
<dbReference type="PANTHER" id="PTHR43229">
    <property type="entry name" value="NODULATION PROTEIN J"/>
    <property type="match status" value="1"/>
</dbReference>
<feature type="transmembrane region" description="Helical" evidence="5">
    <location>
        <begin position="178"/>
        <end position="198"/>
    </location>
</feature>
<comment type="subcellular location">
    <subcellularLocation>
        <location evidence="5">Cell membrane</location>
        <topology evidence="5">Multi-pass membrane protein</topology>
    </subcellularLocation>
    <subcellularLocation>
        <location evidence="1">Membrane</location>
        <topology evidence="1">Multi-pass membrane protein</topology>
    </subcellularLocation>
</comment>
<feature type="domain" description="ABC transmembrane type-2" evidence="6">
    <location>
        <begin position="34"/>
        <end position="260"/>
    </location>
</feature>
<keyword evidence="4 5" id="KW-0472">Membrane</keyword>
<evidence type="ECO:0000259" key="6">
    <source>
        <dbReference type="PROSITE" id="PS51012"/>
    </source>
</evidence>
<feature type="transmembrane region" description="Helical" evidence="5">
    <location>
        <begin position="230"/>
        <end position="253"/>
    </location>
</feature>
<feature type="transmembrane region" description="Helical" evidence="5">
    <location>
        <begin position="38"/>
        <end position="56"/>
    </location>
</feature>
<sequence length="263" mass="30175">MSNLESHQLVFETSRIKQFFIEGWILFRIQLSIIRESWALIFILASVFPFTTLMFLKFFTENPSDELIMRMITGNMLFALIIMGMNVMAQDISSQKHQGHFTFYASLPIAKLNFVLANLFRGMLMSFPSFIILGVIGQVVYEVQFKLSFGIIPVAFLTIMSVVGIGVFLGFWSPNLQLTNLLVQALMMFVSFLTPIMVDINQLPVILKWVSYMFPTTYAATALRELLIVGWTWTVTVNTLVLLCFTLVSYILIVKKINWRMES</sequence>
<evidence type="ECO:0000256" key="2">
    <source>
        <dbReference type="ARBA" id="ARBA00022692"/>
    </source>
</evidence>
<keyword evidence="3 5" id="KW-1133">Transmembrane helix</keyword>
<keyword evidence="5" id="KW-1003">Cell membrane</keyword>
<feature type="transmembrane region" description="Helical" evidence="5">
    <location>
        <begin position="126"/>
        <end position="143"/>
    </location>
</feature>
<evidence type="ECO:0000256" key="1">
    <source>
        <dbReference type="ARBA" id="ARBA00004141"/>
    </source>
</evidence>
<accession>A0A9Q4B0J0</accession>
<evidence type="ECO:0000256" key="4">
    <source>
        <dbReference type="ARBA" id="ARBA00023136"/>
    </source>
</evidence>